<evidence type="ECO:0000313" key="5">
    <source>
        <dbReference type="Proteomes" id="UP000622638"/>
    </source>
</evidence>
<sequence>MYRPIPLRVRIAQACSVLVLLLSYQLSSLLPAEWAWEDGLIENAQVAVLLVGCLWAGFVALRRRGMPVATLALSAAPVWAVLVGRELSWGAVFFAPVGFDQAQPVYSSHELWYKPAVAPVILLMLAWSLSNAWRHRVDRLLRMIGAGCHRATFQIVLAVVAAVLSTGAEGHFALGLHLDAPRAEVWEELLELYAYSALVCAQFLALHRLQALPAVPIPAAPAA</sequence>
<evidence type="ECO:0000313" key="3">
    <source>
        <dbReference type="EMBL" id="MTV53129.1"/>
    </source>
</evidence>
<feature type="transmembrane region" description="Helical" evidence="1">
    <location>
        <begin position="43"/>
        <end position="61"/>
    </location>
</feature>
<comment type="caution">
    <text evidence="3">The sequence shown here is derived from an EMBL/GenBank/DDBJ whole genome shotgun (WGS) entry which is preliminary data.</text>
</comment>
<reference evidence="5" key="2">
    <citation type="journal article" date="2019" name="Int. J. Syst. Evol. Microbiol.">
        <title>The Global Catalogue of Microorganisms (GCM) 10K type strain sequencing project: providing services to taxonomists for standard genome sequencing and annotation.</title>
        <authorList>
            <consortium name="The Broad Institute Genomics Platform"/>
            <consortium name="The Broad Institute Genome Sequencing Center for Infectious Disease"/>
            <person name="Wu L."/>
            <person name="Ma J."/>
        </authorList>
    </citation>
    <scope>NUCLEOTIDE SEQUENCE [LARGE SCALE GENOMIC DNA]</scope>
    <source>
        <strain evidence="5">CGMCC 1.15931</strain>
    </source>
</reference>
<feature type="transmembrane region" description="Helical" evidence="1">
    <location>
        <begin position="68"/>
        <end position="92"/>
    </location>
</feature>
<keyword evidence="1" id="KW-0812">Transmembrane</keyword>
<feature type="transmembrane region" description="Helical" evidence="1">
    <location>
        <begin position="112"/>
        <end position="130"/>
    </location>
</feature>
<accession>A0A6I3SVT8</accession>
<keyword evidence="5" id="KW-1185">Reference proteome</keyword>
<reference evidence="2" key="1">
    <citation type="journal article" date="2014" name="Int. J. Syst. Evol. Microbiol.">
        <title>Complete genome of a new Firmicutes species belonging to the dominant human colonic microbiota ('Ruminococcus bicirculans') reveals two chromosomes and a selective capacity to utilize plant glucans.</title>
        <authorList>
            <consortium name="NISC Comparative Sequencing Program"/>
            <person name="Wegmann U."/>
            <person name="Louis P."/>
            <person name="Goesmann A."/>
            <person name="Henrissat B."/>
            <person name="Duncan S.H."/>
            <person name="Flint H.J."/>
        </authorList>
    </citation>
    <scope>NUCLEOTIDE SEQUENCE</scope>
    <source>
        <strain evidence="2">CGMCC 1.15931</strain>
    </source>
</reference>
<feature type="transmembrane region" description="Helical" evidence="1">
    <location>
        <begin position="151"/>
        <end position="172"/>
    </location>
</feature>
<keyword evidence="1" id="KW-1133">Transmembrane helix</keyword>
<name>A0A6I3SVT8_9BURK</name>
<keyword evidence="1" id="KW-0472">Membrane</keyword>
<dbReference type="Proteomes" id="UP000430634">
    <property type="component" value="Unassembled WGS sequence"/>
</dbReference>
<dbReference type="EMBL" id="WNKZ01000023">
    <property type="protein sequence ID" value="MTV53129.1"/>
    <property type="molecule type" value="Genomic_DNA"/>
</dbReference>
<evidence type="ECO:0000256" key="1">
    <source>
        <dbReference type="SAM" id="Phobius"/>
    </source>
</evidence>
<dbReference type="Proteomes" id="UP000622638">
    <property type="component" value="Unassembled WGS sequence"/>
</dbReference>
<proteinExistence type="predicted"/>
<dbReference type="OrthoDB" id="1679451at2"/>
<organism evidence="3 4">
    <name type="scientific">Pseudoduganella buxea</name>
    <dbReference type="NCBI Taxonomy" id="1949069"/>
    <lineage>
        <taxon>Bacteria</taxon>
        <taxon>Pseudomonadati</taxon>
        <taxon>Pseudomonadota</taxon>
        <taxon>Betaproteobacteria</taxon>
        <taxon>Burkholderiales</taxon>
        <taxon>Oxalobacteraceae</taxon>
        <taxon>Telluria group</taxon>
        <taxon>Pseudoduganella</taxon>
    </lineage>
</organism>
<gene>
    <name evidence="2" type="ORF">GCM10011572_23090</name>
    <name evidence="3" type="ORF">GM672_10340</name>
</gene>
<evidence type="ECO:0000313" key="4">
    <source>
        <dbReference type="Proteomes" id="UP000430634"/>
    </source>
</evidence>
<reference evidence="2" key="4">
    <citation type="submission" date="2024-05" db="EMBL/GenBank/DDBJ databases">
        <authorList>
            <person name="Sun Q."/>
            <person name="Zhou Y."/>
        </authorList>
    </citation>
    <scope>NUCLEOTIDE SEQUENCE</scope>
    <source>
        <strain evidence="2">CGMCC 1.15931</strain>
    </source>
</reference>
<reference evidence="3 4" key="3">
    <citation type="submission" date="2019-11" db="EMBL/GenBank/DDBJ databases">
        <title>Type strains purchased from KCTC, JCM and DSMZ.</title>
        <authorList>
            <person name="Lu H."/>
        </authorList>
    </citation>
    <scope>NUCLEOTIDE SEQUENCE [LARGE SCALE GENOMIC DNA]</scope>
    <source>
        <strain evidence="3 4">KCTC 52429</strain>
    </source>
</reference>
<dbReference type="EMBL" id="BMKG01000008">
    <property type="protein sequence ID" value="GGC00468.1"/>
    <property type="molecule type" value="Genomic_DNA"/>
</dbReference>
<dbReference type="RefSeq" id="WP_155470450.1">
    <property type="nucleotide sequence ID" value="NZ_BMKG01000008.1"/>
</dbReference>
<evidence type="ECO:0000313" key="2">
    <source>
        <dbReference type="EMBL" id="GGC00468.1"/>
    </source>
</evidence>
<dbReference type="AlphaFoldDB" id="A0A6I3SVT8"/>
<protein>
    <submittedName>
        <fullName evidence="3">Uncharacterized protein</fullName>
    </submittedName>
</protein>